<gene>
    <name evidence="1" type="ORF">LTS18_014167</name>
</gene>
<sequence>GPIHYPPYEADSSDPELLAQHRKFRIFPLGQIADFCRHIPYNSEKKSFLAKTGREAFEVFQYTFKLPEEDKEYTVMWDYNVGLVRITPFFKCCKYSKVSLIHNLLTSNNLLTDITRQLLLAFSTSIPAFETSATASPAAPSQHKASIQPSPTTAQH</sequence>
<organism evidence="1 2">
    <name type="scientific">Coniosporium uncinatum</name>
    <dbReference type="NCBI Taxonomy" id="93489"/>
    <lineage>
        <taxon>Eukaryota</taxon>
        <taxon>Fungi</taxon>
        <taxon>Dikarya</taxon>
        <taxon>Ascomycota</taxon>
        <taxon>Pezizomycotina</taxon>
        <taxon>Dothideomycetes</taxon>
        <taxon>Dothideomycetes incertae sedis</taxon>
        <taxon>Coniosporium</taxon>
    </lineage>
</organism>
<keyword evidence="2" id="KW-1185">Reference proteome</keyword>
<name>A0ACC3DH25_9PEZI</name>
<proteinExistence type="predicted"/>
<dbReference type="EMBL" id="JAWDJW010004494">
    <property type="protein sequence ID" value="KAK3074762.1"/>
    <property type="molecule type" value="Genomic_DNA"/>
</dbReference>
<dbReference type="Proteomes" id="UP001186974">
    <property type="component" value="Unassembled WGS sequence"/>
</dbReference>
<comment type="caution">
    <text evidence="1">The sequence shown here is derived from an EMBL/GenBank/DDBJ whole genome shotgun (WGS) entry which is preliminary data.</text>
</comment>
<evidence type="ECO:0000313" key="2">
    <source>
        <dbReference type="Proteomes" id="UP001186974"/>
    </source>
</evidence>
<accession>A0ACC3DH25</accession>
<protein>
    <submittedName>
        <fullName evidence="1">Uncharacterized protein</fullName>
    </submittedName>
</protein>
<reference evidence="1" key="1">
    <citation type="submission" date="2024-09" db="EMBL/GenBank/DDBJ databases">
        <title>Black Yeasts Isolated from many extreme environments.</title>
        <authorList>
            <person name="Coleine C."/>
            <person name="Stajich J.E."/>
            <person name="Selbmann L."/>
        </authorList>
    </citation>
    <scope>NUCLEOTIDE SEQUENCE</scope>
    <source>
        <strain evidence="1">CCFEE 5737</strain>
    </source>
</reference>
<feature type="non-terminal residue" evidence="1">
    <location>
        <position position="1"/>
    </location>
</feature>
<evidence type="ECO:0000313" key="1">
    <source>
        <dbReference type="EMBL" id="KAK3074762.1"/>
    </source>
</evidence>